<dbReference type="InterPro" id="IPR036514">
    <property type="entry name" value="SGNH_hydro_sf"/>
</dbReference>
<dbReference type="RefSeq" id="WP_185693827.1">
    <property type="nucleotide sequence ID" value="NZ_JACHVA010000123.1"/>
</dbReference>
<keyword evidence="3" id="KW-1185">Reference proteome</keyword>
<proteinExistence type="predicted"/>
<reference evidence="2 3" key="1">
    <citation type="submission" date="2020-07" db="EMBL/GenBank/DDBJ databases">
        <authorList>
            <person name="Feng X."/>
        </authorList>
    </citation>
    <scope>NUCLEOTIDE SEQUENCE [LARGE SCALE GENOMIC DNA]</scope>
    <source>
        <strain evidence="2 3">JCM14086</strain>
    </source>
</reference>
<dbReference type="AlphaFoldDB" id="A0A7X1B057"/>
<dbReference type="PANTHER" id="PTHR30383">
    <property type="entry name" value="THIOESTERASE 1/PROTEASE 1/LYSOPHOSPHOLIPASE L1"/>
    <property type="match status" value="1"/>
</dbReference>
<dbReference type="InterPro" id="IPR051532">
    <property type="entry name" value="Ester_Hydrolysis_Enzymes"/>
</dbReference>
<evidence type="ECO:0000313" key="3">
    <source>
        <dbReference type="Proteomes" id="UP000525652"/>
    </source>
</evidence>
<protein>
    <submittedName>
        <fullName evidence="2">GDSL family lipase</fullName>
    </submittedName>
</protein>
<feature type="domain" description="SGNH hydrolase-type esterase" evidence="1">
    <location>
        <begin position="12"/>
        <end position="179"/>
    </location>
</feature>
<comment type="caution">
    <text evidence="2">The sequence shown here is derived from an EMBL/GenBank/DDBJ whole genome shotgun (WGS) entry which is preliminary data.</text>
</comment>
<dbReference type="EMBL" id="JACHVA010000123">
    <property type="protein sequence ID" value="MBC2603190.1"/>
    <property type="molecule type" value="Genomic_DNA"/>
</dbReference>
<organism evidence="2 3">
    <name type="scientific">Puniceicoccus vermicola</name>
    <dbReference type="NCBI Taxonomy" id="388746"/>
    <lineage>
        <taxon>Bacteria</taxon>
        <taxon>Pseudomonadati</taxon>
        <taxon>Verrucomicrobiota</taxon>
        <taxon>Opitutia</taxon>
        <taxon>Puniceicoccales</taxon>
        <taxon>Puniceicoccaceae</taxon>
        <taxon>Puniceicoccus</taxon>
    </lineage>
</organism>
<gene>
    <name evidence="2" type="ORF">H5P30_15515</name>
</gene>
<dbReference type="PANTHER" id="PTHR30383:SF5">
    <property type="entry name" value="SGNH HYDROLASE-TYPE ESTERASE DOMAIN-CONTAINING PROTEIN"/>
    <property type="match status" value="1"/>
</dbReference>
<dbReference type="Proteomes" id="UP000525652">
    <property type="component" value="Unassembled WGS sequence"/>
</dbReference>
<dbReference type="InterPro" id="IPR013830">
    <property type="entry name" value="SGNH_hydro"/>
</dbReference>
<name>A0A7X1B057_9BACT</name>
<evidence type="ECO:0000313" key="2">
    <source>
        <dbReference type="EMBL" id="MBC2603190.1"/>
    </source>
</evidence>
<sequence>MNRKKESVDLVFLGDSITAGWTGAGIRTWNEYFLQYDPVNLGIGGERTQHVLWHIENGFLDEIDPCVVVLMIGTNNLSHHSNQEIAAGITRIVDVIHEKLPKAEVLLLGIFPRGGDPSEKRVREIRERIRKINETISKLDDGEKTRYLDLSANFLDESGQLSREIVPDGLHPNGNGYRVWGQGMASVIDEMMDCDVKTSDRN</sequence>
<dbReference type="Gene3D" id="3.40.50.1110">
    <property type="entry name" value="SGNH hydrolase"/>
    <property type="match status" value="1"/>
</dbReference>
<dbReference type="GO" id="GO:0004622">
    <property type="term" value="F:phosphatidylcholine lysophospholipase activity"/>
    <property type="evidence" value="ECO:0007669"/>
    <property type="project" value="TreeGrafter"/>
</dbReference>
<accession>A0A7X1B057</accession>
<dbReference type="SUPFAM" id="SSF52266">
    <property type="entry name" value="SGNH hydrolase"/>
    <property type="match status" value="1"/>
</dbReference>
<evidence type="ECO:0000259" key="1">
    <source>
        <dbReference type="Pfam" id="PF13472"/>
    </source>
</evidence>
<dbReference type="Pfam" id="PF13472">
    <property type="entry name" value="Lipase_GDSL_2"/>
    <property type="match status" value="1"/>
</dbReference>